<keyword evidence="9" id="KW-0611">Plant defense</keyword>
<accession>A0A2Z7CMN2</accession>
<keyword evidence="8" id="KW-0547">Nucleotide-binding</keyword>
<dbReference type="Gene3D" id="3.40.50.300">
    <property type="entry name" value="P-loop containing nucleotide triphosphate hydrolases"/>
    <property type="match status" value="1"/>
</dbReference>
<dbReference type="InterPro" id="IPR036388">
    <property type="entry name" value="WH-like_DNA-bd_sf"/>
</dbReference>
<keyword evidence="6" id="KW-0381">Hypersensitive response</keyword>
<dbReference type="FunFam" id="1.10.10.10:FF:000322">
    <property type="entry name" value="Probable disease resistance protein At1g63360"/>
    <property type="match status" value="1"/>
</dbReference>
<dbReference type="FunFam" id="3.40.50.300:FF:001091">
    <property type="entry name" value="Probable disease resistance protein At1g61300"/>
    <property type="match status" value="1"/>
</dbReference>
<evidence type="ECO:0000313" key="14">
    <source>
        <dbReference type="EMBL" id="KZV46036.1"/>
    </source>
</evidence>
<evidence type="ECO:0000256" key="1">
    <source>
        <dbReference type="ARBA" id="ARBA00002074"/>
    </source>
</evidence>
<dbReference type="Gene3D" id="3.80.10.10">
    <property type="entry name" value="Ribonuclease Inhibitor"/>
    <property type="match status" value="1"/>
</dbReference>
<evidence type="ECO:0000256" key="7">
    <source>
        <dbReference type="ARBA" id="ARBA00022737"/>
    </source>
</evidence>
<dbReference type="InterPro" id="IPR032675">
    <property type="entry name" value="LRR_dom_sf"/>
</dbReference>
<dbReference type="Proteomes" id="UP000250235">
    <property type="component" value="Unassembled WGS sequence"/>
</dbReference>
<evidence type="ECO:0000256" key="8">
    <source>
        <dbReference type="ARBA" id="ARBA00022741"/>
    </source>
</evidence>
<protein>
    <submittedName>
        <fullName evidence="14">Uncharacterized protein</fullName>
    </submittedName>
</protein>
<evidence type="ECO:0000256" key="2">
    <source>
        <dbReference type="ARBA" id="ARBA00004496"/>
    </source>
</evidence>
<comment type="function">
    <text evidence="1">Confers resistance to late blight (Phytophthora infestans) races carrying the avirulence gene Avr1. Resistance proteins guard the plant against pathogens that contain an appropriate avirulence protein via an indirect interaction with this avirulence protein. That triggers a defense system including the hypersensitive response, which restricts the pathogen growth.</text>
</comment>
<dbReference type="Gene3D" id="1.10.8.430">
    <property type="entry name" value="Helical domain of apoptotic protease-activating factors"/>
    <property type="match status" value="1"/>
</dbReference>
<organism evidence="14 15">
    <name type="scientific">Dorcoceras hygrometricum</name>
    <dbReference type="NCBI Taxonomy" id="472368"/>
    <lineage>
        <taxon>Eukaryota</taxon>
        <taxon>Viridiplantae</taxon>
        <taxon>Streptophyta</taxon>
        <taxon>Embryophyta</taxon>
        <taxon>Tracheophyta</taxon>
        <taxon>Spermatophyta</taxon>
        <taxon>Magnoliopsida</taxon>
        <taxon>eudicotyledons</taxon>
        <taxon>Gunneridae</taxon>
        <taxon>Pentapetalae</taxon>
        <taxon>asterids</taxon>
        <taxon>lamiids</taxon>
        <taxon>Lamiales</taxon>
        <taxon>Gesneriaceae</taxon>
        <taxon>Didymocarpoideae</taxon>
        <taxon>Trichosporeae</taxon>
        <taxon>Loxocarpinae</taxon>
        <taxon>Dorcoceras</taxon>
    </lineage>
</organism>
<gene>
    <name evidence="14" type="ORF">F511_11352</name>
</gene>
<evidence type="ECO:0000256" key="10">
    <source>
        <dbReference type="ARBA" id="ARBA00022840"/>
    </source>
</evidence>
<evidence type="ECO:0000256" key="9">
    <source>
        <dbReference type="ARBA" id="ARBA00022821"/>
    </source>
</evidence>
<dbReference type="Pfam" id="PF23598">
    <property type="entry name" value="LRR_14"/>
    <property type="match status" value="1"/>
</dbReference>
<comment type="similarity">
    <text evidence="3">Belongs to the disease resistance NB-LRR family.</text>
</comment>
<dbReference type="EMBL" id="KQ995730">
    <property type="protein sequence ID" value="KZV46036.1"/>
    <property type="molecule type" value="Genomic_DNA"/>
</dbReference>
<dbReference type="GO" id="GO:0043531">
    <property type="term" value="F:ADP binding"/>
    <property type="evidence" value="ECO:0007669"/>
    <property type="project" value="InterPro"/>
</dbReference>
<dbReference type="OrthoDB" id="913302at2759"/>
<proteinExistence type="inferred from homology"/>
<name>A0A2Z7CMN2_9LAMI</name>
<dbReference type="Pfam" id="PF00931">
    <property type="entry name" value="NB-ARC"/>
    <property type="match status" value="1"/>
</dbReference>
<evidence type="ECO:0000256" key="4">
    <source>
        <dbReference type="ARBA" id="ARBA00022490"/>
    </source>
</evidence>
<dbReference type="GO" id="GO:0009626">
    <property type="term" value="P:plant-type hypersensitive response"/>
    <property type="evidence" value="ECO:0007669"/>
    <property type="project" value="UniProtKB-KW"/>
</dbReference>
<dbReference type="SUPFAM" id="SSF52540">
    <property type="entry name" value="P-loop containing nucleoside triphosphate hydrolases"/>
    <property type="match status" value="1"/>
</dbReference>
<dbReference type="GO" id="GO:0005737">
    <property type="term" value="C:cytoplasm"/>
    <property type="evidence" value="ECO:0007669"/>
    <property type="project" value="UniProtKB-SubCell"/>
</dbReference>
<dbReference type="PRINTS" id="PR00364">
    <property type="entry name" value="DISEASERSIST"/>
</dbReference>
<dbReference type="Pfam" id="PF23559">
    <property type="entry name" value="WHD_DRP"/>
    <property type="match status" value="1"/>
</dbReference>
<reference evidence="14 15" key="1">
    <citation type="journal article" date="2015" name="Proc. Natl. Acad. Sci. U.S.A.">
        <title>The resurrection genome of Boea hygrometrica: A blueprint for survival of dehydration.</title>
        <authorList>
            <person name="Xiao L."/>
            <person name="Yang G."/>
            <person name="Zhang L."/>
            <person name="Yang X."/>
            <person name="Zhao S."/>
            <person name="Ji Z."/>
            <person name="Zhou Q."/>
            <person name="Hu M."/>
            <person name="Wang Y."/>
            <person name="Chen M."/>
            <person name="Xu Y."/>
            <person name="Jin H."/>
            <person name="Xiao X."/>
            <person name="Hu G."/>
            <person name="Bao F."/>
            <person name="Hu Y."/>
            <person name="Wan P."/>
            <person name="Li L."/>
            <person name="Deng X."/>
            <person name="Kuang T."/>
            <person name="Xiang C."/>
            <person name="Zhu J.K."/>
            <person name="Oliver M.J."/>
            <person name="He Y."/>
        </authorList>
    </citation>
    <scope>NUCLEOTIDE SEQUENCE [LARGE SCALE GENOMIC DNA]</scope>
    <source>
        <strain evidence="15">cv. XS01</strain>
    </source>
</reference>
<evidence type="ECO:0000259" key="12">
    <source>
        <dbReference type="Pfam" id="PF23559"/>
    </source>
</evidence>
<dbReference type="InterPro" id="IPR055414">
    <property type="entry name" value="LRR_R13L4/SHOC2-like"/>
</dbReference>
<dbReference type="InterPro" id="IPR002182">
    <property type="entry name" value="NB-ARC"/>
</dbReference>
<evidence type="ECO:0000259" key="11">
    <source>
        <dbReference type="Pfam" id="PF00931"/>
    </source>
</evidence>
<dbReference type="GO" id="GO:0005524">
    <property type="term" value="F:ATP binding"/>
    <property type="evidence" value="ECO:0007669"/>
    <property type="project" value="UniProtKB-KW"/>
</dbReference>
<sequence>MERLTTRESTRKILPIVGMGGIGKTTLAKNVYDNLYIVHHFHIRIWVTISQDYRVRDILLEALKCVGKTDVDKKLLIDSDQMREATENELGSLLYKSLWGRRYLVVMDDMWSVEPWDDVKMFFPDNSNRSRVLMTTRLSDMSIHLGSSAFQMNFLDKEKSWELLCRNVFKQAQCPMELKKIGKKIAINCRGLPLSIVLVSGILANSKQTKEEWEYVAENLQSILNLEDHEHCLNILSLSYNYLPVHLKPCFLYMGVFPEDENIRVPMLVKLWVAEGFLKPIEGKSLELVARSYLNDLIDRNLILVNERGCSGNVKFCKIHDLLRGLCLRECHKEKFIGVKGMLNFDFYNCIHGRSRISVHKSTKKEQDSVDKVLNDSKSTLCIRSLLCDFIVVLPFFKLRLLRVFDSTDEGNYGEGYSPDSMPDLVNSRYLSFRVDWRNFVYPASISQLWNLQTIIVKGTWIEPFVLPAEIWEMSQLRNLHIDRHFLPSPSNSASLHMVYPFVLSNLQRLSVTVNFKFSEDVIMRIPNMNKLHIVYDDLHEGLSYNCCLNNLRLLNKLESLVCVFPSPKCQVELQQDLALPLSLKKLTLSFTRLKWDDMTMIGSLPHLEVLKLEWESFCGPKWIPVEGEFLCLKFLLVQYCKDLVYWTADRTHFPHLEHLVLEGLYNLKDIPLDIGEIPTLRFMELIYCSNSAVISAKIILDEQESLGNEGLRARVRLSAQNQLELAEVESLASDNFEVEDRYDLVWI</sequence>
<evidence type="ECO:0000256" key="5">
    <source>
        <dbReference type="ARBA" id="ARBA00022614"/>
    </source>
</evidence>
<keyword evidence="10" id="KW-0067">ATP-binding</keyword>
<dbReference type="GO" id="GO:0051607">
    <property type="term" value="P:defense response to virus"/>
    <property type="evidence" value="ECO:0007669"/>
    <property type="project" value="UniProtKB-ARBA"/>
</dbReference>
<dbReference type="InterPro" id="IPR044974">
    <property type="entry name" value="Disease_R_plants"/>
</dbReference>
<feature type="domain" description="Disease resistance R13L4/SHOC-2-like LRR" evidence="13">
    <location>
        <begin position="388"/>
        <end position="686"/>
    </location>
</feature>
<feature type="domain" description="Disease resistance protein winged helix" evidence="12">
    <location>
        <begin position="256"/>
        <end position="326"/>
    </location>
</feature>
<feature type="domain" description="NB-ARC" evidence="11">
    <location>
        <begin position="3"/>
        <end position="172"/>
    </location>
</feature>
<dbReference type="InterPro" id="IPR042197">
    <property type="entry name" value="Apaf_helical"/>
</dbReference>
<dbReference type="InterPro" id="IPR058922">
    <property type="entry name" value="WHD_DRP"/>
</dbReference>
<evidence type="ECO:0000259" key="13">
    <source>
        <dbReference type="Pfam" id="PF23598"/>
    </source>
</evidence>
<evidence type="ECO:0000256" key="6">
    <source>
        <dbReference type="ARBA" id="ARBA00022667"/>
    </source>
</evidence>
<comment type="subcellular location">
    <subcellularLocation>
        <location evidence="2">Cytoplasm</location>
    </subcellularLocation>
</comment>
<dbReference type="Gene3D" id="1.10.10.10">
    <property type="entry name" value="Winged helix-like DNA-binding domain superfamily/Winged helix DNA-binding domain"/>
    <property type="match status" value="1"/>
</dbReference>
<dbReference type="SUPFAM" id="SSF52058">
    <property type="entry name" value="L domain-like"/>
    <property type="match status" value="1"/>
</dbReference>
<dbReference type="PANTHER" id="PTHR23155">
    <property type="entry name" value="DISEASE RESISTANCE PROTEIN RP"/>
    <property type="match status" value="1"/>
</dbReference>
<dbReference type="AlphaFoldDB" id="A0A2Z7CMN2"/>
<evidence type="ECO:0000313" key="15">
    <source>
        <dbReference type="Proteomes" id="UP000250235"/>
    </source>
</evidence>
<keyword evidence="15" id="KW-1185">Reference proteome</keyword>
<dbReference type="InterPro" id="IPR027417">
    <property type="entry name" value="P-loop_NTPase"/>
</dbReference>
<keyword evidence="7" id="KW-0677">Repeat</keyword>
<evidence type="ECO:0000256" key="3">
    <source>
        <dbReference type="ARBA" id="ARBA00008894"/>
    </source>
</evidence>
<keyword evidence="4" id="KW-0963">Cytoplasm</keyword>
<keyword evidence="5" id="KW-0433">Leucine-rich repeat</keyword>
<dbReference type="PANTHER" id="PTHR23155:SF1152">
    <property type="entry name" value="AAA+ ATPASE DOMAIN-CONTAINING PROTEIN"/>
    <property type="match status" value="1"/>
</dbReference>